<dbReference type="EMBL" id="JARLKY010000106">
    <property type="protein sequence ID" value="MEC0231888.1"/>
    <property type="molecule type" value="Genomic_DNA"/>
</dbReference>
<dbReference type="SMART" id="SM00267">
    <property type="entry name" value="GGDEF"/>
    <property type="match status" value="1"/>
</dbReference>
<proteinExistence type="predicted"/>
<evidence type="ECO:0000259" key="2">
    <source>
        <dbReference type="PROSITE" id="PS50883"/>
    </source>
</evidence>
<feature type="domain" description="PAC" evidence="1">
    <location>
        <begin position="266"/>
        <end position="318"/>
    </location>
</feature>
<dbReference type="PROSITE" id="PS50887">
    <property type="entry name" value="GGDEF"/>
    <property type="match status" value="1"/>
</dbReference>
<dbReference type="Gene3D" id="3.30.70.270">
    <property type="match status" value="1"/>
</dbReference>
<accession>A0ABU6GCG0</accession>
<reference evidence="4 5" key="1">
    <citation type="submission" date="2023-03" db="EMBL/GenBank/DDBJ databases">
        <title>Bacillus Genome Sequencing.</title>
        <authorList>
            <person name="Dunlap C."/>
        </authorList>
    </citation>
    <scope>NUCLEOTIDE SEQUENCE [LARGE SCALE GENOMIC DNA]</scope>
    <source>
        <strain evidence="4 5">BD-533</strain>
    </source>
</reference>
<organism evidence="4 5">
    <name type="scientific">Paenibacillus alba</name>
    <dbReference type="NCBI Taxonomy" id="1197127"/>
    <lineage>
        <taxon>Bacteria</taxon>
        <taxon>Bacillati</taxon>
        <taxon>Bacillota</taxon>
        <taxon>Bacilli</taxon>
        <taxon>Bacillales</taxon>
        <taxon>Paenibacillaceae</taxon>
        <taxon>Paenibacillus</taxon>
    </lineage>
</organism>
<dbReference type="CDD" id="cd01948">
    <property type="entry name" value="EAL"/>
    <property type="match status" value="1"/>
</dbReference>
<dbReference type="InterPro" id="IPR052155">
    <property type="entry name" value="Biofilm_reg_signaling"/>
</dbReference>
<dbReference type="SUPFAM" id="SSF55073">
    <property type="entry name" value="Nucleotide cyclase"/>
    <property type="match status" value="1"/>
</dbReference>
<dbReference type="Pfam" id="PF00563">
    <property type="entry name" value="EAL"/>
    <property type="match status" value="1"/>
</dbReference>
<dbReference type="PANTHER" id="PTHR44757">
    <property type="entry name" value="DIGUANYLATE CYCLASE DGCP"/>
    <property type="match status" value="1"/>
</dbReference>
<dbReference type="Proteomes" id="UP001338137">
    <property type="component" value="Unassembled WGS sequence"/>
</dbReference>
<dbReference type="InterPro" id="IPR043128">
    <property type="entry name" value="Rev_trsase/Diguanyl_cyclase"/>
</dbReference>
<dbReference type="Gene3D" id="3.30.450.40">
    <property type="match status" value="1"/>
</dbReference>
<dbReference type="Pfam" id="PF00990">
    <property type="entry name" value="GGDEF"/>
    <property type="match status" value="1"/>
</dbReference>
<comment type="caution">
    <text evidence="4">The sequence shown here is derived from an EMBL/GenBank/DDBJ whole genome shotgun (WGS) entry which is preliminary data.</text>
</comment>
<dbReference type="InterPro" id="IPR000700">
    <property type="entry name" value="PAS-assoc_C"/>
</dbReference>
<dbReference type="NCBIfam" id="TIGR00254">
    <property type="entry name" value="GGDEF"/>
    <property type="match status" value="1"/>
</dbReference>
<sequence length="764" mass="87119">MEQLNQEPDYIVESKRKCFDAGMDPNEIRKPKRTMSEKQLLAKRNTYNEILSVIDFFSEKILDSLSGTPVLIVISDENGFLIHMVGDETIRITINQLGIRVGAQFTQEDMGTNVVSLALQQSHPIQLVGSNHYHTILHGTACYGVAFRYTDINNLLGSICIMTAWELHNPFFLTMLSTVVDSIERELLLRKQNRKLDMLNQIMVNKNRNGIIITNADGIINSVNDFVVGKFGIQKDISIVDRSLDNPSCLISGHMKKVIQNKKSFDNVQMILNTVDNQKVVCLFDAQPIYDETNNFIGSYSQLRDITERYLNEEKHNYLAYHDELTSLPNRRSLKETLNKYISISLISGTNIDLALMFLDLDHFKTINDAFGHSNGDVLLKQVSSRLTECLGDYGKVFRMGGDEFIFLFSDMTGQKEVTQKGKQIIDLFDTPFTINNSKFHVTASIGIAIYPNDGTDAETFMVYADNAMYKSKSKGRNNYTLFDSNMKTHSKEKDKLSLEVLLRRALDKKEFLVYYQPQVDLIKKKIIGVEALLRWNSPEYGIVSPENFIPILEENGMISQVGEWVLSEVCNQSRKWVEKGLPRVRIAVNLSSQQFLKDNLVEIINNTLIEYGMDPSFLELEITETMTMDVERAINVLGQLNALGVRISIDDFGTGYSSLNYLKKFSIHTLKIDKSFVRDIMVDTNDSNIVSTIISMAHNLHLDVVAEGVETRDQLDFLQKKKCDIVQGYYFSKPLSVNDFEKYFYKINEEIAINFTNEMDGLK</sequence>
<dbReference type="PROSITE" id="PS50113">
    <property type="entry name" value="PAC"/>
    <property type="match status" value="1"/>
</dbReference>
<dbReference type="InterPro" id="IPR000160">
    <property type="entry name" value="GGDEF_dom"/>
</dbReference>
<dbReference type="InterPro" id="IPR029787">
    <property type="entry name" value="Nucleotide_cyclase"/>
</dbReference>
<evidence type="ECO:0000259" key="1">
    <source>
        <dbReference type="PROSITE" id="PS50113"/>
    </source>
</evidence>
<evidence type="ECO:0000313" key="4">
    <source>
        <dbReference type="EMBL" id="MEC0231888.1"/>
    </source>
</evidence>
<name>A0ABU6GCG0_9BACL</name>
<protein>
    <submittedName>
        <fullName evidence="4">EAL domain-containing protein</fullName>
    </submittedName>
</protein>
<evidence type="ECO:0000313" key="5">
    <source>
        <dbReference type="Proteomes" id="UP001338137"/>
    </source>
</evidence>
<dbReference type="InterPro" id="IPR029016">
    <property type="entry name" value="GAF-like_dom_sf"/>
</dbReference>
<feature type="domain" description="EAL" evidence="2">
    <location>
        <begin position="496"/>
        <end position="749"/>
    </location>
</feature>
<feature type="domain" description="GGDEF" evidence="3">
    <location>
        <begin position="352"/>
        <end position="485"/>
    </location>
</feature>
<dbReference type="CDD" id="cd01949">
    <property type="entry name" value="GGDEF"/>
    <property type="match status" value="1"/>
</dbReference>
<dbReference type="InterPro" id="IPR035919">
    <property type="entry name" value="EAL_sf"/>
</dbReference>
<dbReference type="SUPFAM" id="SSF55785">
    <property type="entry name" value="PYP-like sensor domain (PAS domain)"/>
    <property type="match status" value="1"/>
</dbReference>
<dbReference type="SMART" id="SM00052">
    <property type="entry name" value="EAL"/>
    <property type="match status" value="1"/>
</dbReference>
<gene>
    <name evidence="4" type="ORF">P4I72_32775</name>
</gene>
<dbReference type="PANTHER" id="PTHR44757:SF2">
    <property type="entry name" value="BIOFILM ARCHITECTURE MAINTENANCE PROTEIN MBAA"/>
    <property type="match status" value="1"/>
</dbReference>
<dbReference type="Gene3D" id="3.20.20.450">
    <property type="entry name" value="EAL domain"/>
    <property type="match status" value="1"/>
</dbReference>
<evidence type="ECO:0000259" key="3">
    <source>
        <dbReference type="PROSITE" id="PS50887"/>
    </source>
</evidence>
<dbReference type="PROSITE" id="PS50883">
    <property type="entry name" value="EAL"/>
    <property type="match status" value="1"/>
</dbReference>
<dbReference type="InterPro" id="IPR001633">
    <property type="entry name" value="EAL_dom"/>
</dbReference>
<dbReference type="Gene3D" id="3.30.450.20">
    <property type="entry name" value="PAS domain"/>
    <property type="match status" value="1"/>
</dbReference>
<keyword evidence="5" id="KW-1185">Reference proteome</keyword>
<dbReference type="SUPFAM" id="SSF141868">
    <property type="entry name" value="EAL domain-like"/>
    <property type="match status" value="1"/>
</dbReference>
<dbReference type="InterPro" id="IPR035965">
    <property type="entry name" value="PAS-like_dom_sf"/>
</dbReference>